<evidence type="ECO:0000313" key="1">
    <source>
        <dbReference type="EMBL" id="JAU50608.1"/>
    </source>
</evidence>
<gene>
    <name evidence="1" type="ORF">LC_TR5237_c0_g1_i1_g.18424</name>
</gene>
<dbReference type="AlphaFoldDB" id="A0A1J3G724"/>
<accession>A0A1J3G724</accession>
<name>A0A1J3G724_NOCCA</name>
<dbReference type="EMBL" id="GEVK01002224">
    <property type="protein sequence ID" value="JAU50608.1"/>
    <property type="molecule type" value="Transcribed_RNA"/>
</dbReference>
<proteinExistence type="predicted"/>
<protein>
    <submittedName>
        <fullName evidence="1">Uncharacterized protein</fullName>
    </submittedName>
</protein>
<reference evidence="1" key="1">
    <citation type="submission" date="2016-07" db="EMBL/GenBank/DDBJ databases">
        <title>De novo transcriptome assembly of four accessions of the metal hyperaccumulator plant Noccaea caerulescens.</title>
        <authorList>
            <person name="Blande D."/>
            <person name="Halimaa P."/>
            <person name="Tervahauta A.I."/>
            <person name="Aarts M.G."/>
            <person name="Karenlampi S.O."/>
        </authorList>
    </citation>
    <scope>NUCLEOTIDE SEQUENCE</scope>
</reference>
<sequence length="98" mass="11031">MTCSFEYYHLIRQKMPLSRVVCPKDGDLFGPWCQNLNGAKIHKICLQDYATKQGTKVLERLDLKIHKLGPECNAVDVGIWIDIAVSRKVSALGVDICL</sequence>
<organism evidence="1">
    <name type="scientific">Noccaea caerulescens</name>
    <name type="common">Alpine penny-cress</name>
    <name type="synonym">Thlaspi caerulescens</name>
    <dbReference type="NCBI Taxonomy" id="107243"/>
    <lineage>
        <taxon>Eukaryota</taxon>
        <taxon>Viridiplantae</taxon>
        <taxon>Streptophyta</taxon>
        <taxon>Embryophyta</taxon>
        <taxon>Tracheophyta</taxon>
        <taxon>Spermatophyta</taxon>
        <taxon>Magnoliopsida</taxon>
        <taxon>eudicotyledons</taxon>
        <taxon>Gunneridae</taxon>
        <taxon>Pentapetalae</taxon>
        <taxon>rosids</taxon>
        <taxon>malvids</taxon>
        <taxon>Brassicales</taxon>
        <taxon>Brassicaceae</taxon>
        <taxon>Coluteocarpeae</taxon>
        <taxon>Noccaea</taxon>
    </lineage>
</organism>